<evidence type="ECO:0000313" key="1">
    <source>
        <dbReference type="EMBL" id="KAK4828962.1"/>
    </source>
</evidence>
<organism evidence="1 2">
    <name type="scientific">Mycteria americana</name>
    <name type="common">Wood stork</name>
    <dbReference type="NCBI Taxonomy" id="33587"/>
    <lineage>
        <taxon>Eukaryota</taxon>
        <taxon>Metazoa</taxon>
        <taxon>Chordata</taxon>
        <taxon>Craniata</taxon>
        <taxon>Vertebrata</taxon>
        <taxon>Euteleostomi</taxon>
        <taxon>Archelosauria</taxon>
        <taxon>Archosauria</taxon>
        <taxon>Dinosauria</taxon>
        <taxon>Saurischia</taxon>
        <taxon>Theropoda</taxon>
        <taxon>Coelurosauria</taxon>
        <taxon>Aves</taxon>
        <taxon>Neognathae</taxon>
        <taxon>Neoaves</taxon>
        <taxon>Aequornithes</taxon>
        <taxon>Ciconiiformes</taxon>
        <taxon>Ciconiidae</taxon>
        <taxon>Mycteria</taxon>
    </lineage>
</organism>
<keyword evidence="2" id="KW-1185">Reference proteome</keyword>
<proteinExistence type="predicted"/>
<evidence type="ECO:0000313" key="2">
    <source>
        <dbReference type="Proteomes" id="UP001333110"/>
    </source>
</evidence>
<accession>A0AAN7S575</accession>
<dbReference type="Proteomes" id="UP001333110">
    <property type="component" value="Unassembled WGS sequence"/>
</dbReference>
<comment type="caution">
    <text evidence="1">The sequence shown here is derived from an EMBL/GenBank/DDBJ whole genome shotgun (WGS) entry which is preliminary data.</text>
</comment>
<dbReference type="AlphaFoldDB" id="A0AAN7S575"/>
<sequence length="60" mass="7490">MPEFIAKRYLNTWDFNKLEVWAKRNLVQFVKEKCKVLHMKQKRYVHQHRLGNDWSDLDRT</sequence>
<protein>
    <submittedName>
        <fullName evidence="1">Uncharacterized protein</fullName>
    </submittedName>
</protein>
<reference evidence="1 2" key="1">
    <citation type="journal article" date="2023" name="J. Hered.">
        <title>Chromosome-level genome of the wood stork (Mycteria americana) provides insight into avian chromosome evolution.</title>
        <authorList>
            <person name="Flamio R. Jr."/>
            <person name="Ramstad K.M."/>
        </authorList>
    </citation>
    <scope>NUCLEOTIDE SEQUENCE [LARGE SCALE GENOMIC DNA]</scope>
    <source>
        <strain evidence="1">JAX WOST 10</strain>
    </source>
</reference>
<dbReference type="EMBL" id="JAUNZN010000001">
    <property type="protein sequence ID" value="KAK4828962.1"/>
    <property type="molecule type" value="Genomic_DNA"/>
</dbReference>
<gene>
    <name evidence="1" type="ORF">QYF61_001583</name>
</gene>
<name>A0AAN7S575_MYCAM</name>